<organism evidence="4 5">
    <name type="scientific">Mesobacillus selenatarsenatis (strain DSM 18680 / JCM 14380 / FERM P-15431 / SF-1)</name>
    <dbReference type="NCBI Taxonomy" id="1321606"/>
    <lineage>
        <taxon>Bacteria</taxon>
        <taxon>Bacillati</taxon>
        <taxon>Bacillota</taxon>
        <taxon>Bacilli</taxon>
        <taxon>Bacillales</taxon>
        <taxon>Bacillaceae</taxon>
        <taxon>Mesobacillus</taxon>
    </lineage>
</organism>
<sequence>MHSTGKSSSLNHEEKRAITWFLALFYSISITYDFFYYYIYKKFIVHIEPGLPGAFGYWYYIFMLGLIPIAHYLNKRNRTSSIKYIFIMCFVLLSIVNDGVTYWGNSMEYASGNVVEVFLILFSPIFVNKRFFMVVFNGMLFKYLFIGILLSTNEVLFPLILILVLSGIAYVVLKRFMGYVDAIKTSYDTQLEGIVKGVIATIELKDPYTKGHSERVAQYAHMLAIATGKYSKEELNAFYYACLLHDIGKVNIPDHILMKPGKLTKEEYEIIKTHPEVGAEAIIKVNGIGDGIDIIKSHHERWDGKGYPEQLSGKDIPYLARVVSIADAFDAMTSSRSYRSAMPVGEAYDRILSGAGTQFDPHLVEVFKEIFSTWVEFHDKYQRSMDLPANLFDTSVKKGVTI</sequence>
<dbReference type="SMART" id="SM00471">
    <property type="entry name" value="HDc"/>
    <property type="match status" value="1"/>
</dbReference>
<dbReference type="Gene3D" id="1.10.3210.10">
    <property type="entry name" value="Hypothetical protein af1432"/>
    <property type="match status" value="1"/>
</dbReference>
<feature type="transmembrane region" description="Helical" evidence="1">
    <location>
        <begin position="156"/>
        <end position="173"/>
    </location>
</feature>
<comment type="caution">
    <text evidence="4">The sequence shown here is derived from an EMBL/GenBank/DDBJ whole genome shotgun (WGS) entry which is preliminary data.</text>
</comment>
<evidence type="ECO:0000259" key="2">
    <source>
        <dbReference type="PROSITE" id="PS51831"/>
    </source>
</evidence>
<dbReference type="OrthoDB" id="9759601at2"/>
<accession>A0A0A8X6B3</accession>
<dbReference type="InterPro" id="IPR006674">
    <property type="entry name" value="HD_domain"/>
</dbReference>
<dbReference type="InterPro" id="IPR037522">
    <property type="entry name" value="HD_GYP_dom"/>
</dbReference>
<keyword evidence="1" id="KW-0812">Transmembrane</keyword>
<dbReference type="CDD" id="cd00077">
    <property type="entry name" value="HDc"/>
    <property type="match status" value="1"/>
</dbReference>
<dbReference type="RefSeq" id="WP_041967089.1">
    <property type="nucleotide sequence ID" value="NZ_BASE01000083.1"/>
</dbReference>
<dbReference type="PROSITE" id="PS51831">
    <property type="entry name" value="HD"/>
    <property type="match status" value="1"/>
</dbReference>
<name>A0A0A8X6B3_MESS1</name>
<dbReference type="Pfam" id="PF13487">
    <property type="entry name" value="HD_5"/>
    <property type="match status" value="1"/>
</dbReference>
<dbReference type="InterPro" id="IPR048436">
    <property type="entry name" value="MASE12"/>
</dbReference>
<feature type="transmembrane region" description="Helical" evidence="1">
    <location>
        <begin position="134"/>
        <end position="150"/>
    </location>
</feature>
<feature type="transmembrane region" description="Helical" evidence="1">
    <location>
        <begin position="85"/>
        <end position="103"/>
    </location>
</feature>
<keyword evidence="1" id="KW-1133">Transmembrane helix</keyword>
<feature type="transmembrane region" description="Helical" evidence="1">
    <location>
        <begin position="20"/>
        <end position="40"/>
    </location>
</feature>
<protein>
    <submittedName>
        <fullName evidence="4">HAMP domain/GAF domain/HD domain protein</fullName>
    </submittedName>
</protein>
<evidence type="ECO:0000259" key="3">
    <source>
        <dbReference type="PROSITE" id="PS51832"/>
    </source>
</evidence>
<dbReference type="PANTHER" id="PTHR43155:SF2">
    <property type="entry name" value="CYCLIC DI-GMP PHOSPHODIESTERASE PA4108"/>
    <property type="match status" value="1"/>
</dbReference>
<keyword evidence="1" id="KW-0472">Membrane</keyword>
<keyword evidence="5" id="KW-1185">Reference proteome</keyword>
<dbReference type="EMBL" id="BASE01000083">
    <property type="protein sequence ID" value="GAM15433.1"/>
    <property type="molecule type" value="Genomic_DNA"/>
</dbReference>
<evidence type="ECO:0000313" key="5">
    <source>
        <dbReference type="Proteomes" id="UP000031014"/>
    </source>
</evidence>
<feature type="domain" description="HD-GYP" evidence="3">
    <location>
        <begin position="187"/>
        <end position="383"/>
    </location>
</feature>
<dbReference type="Pfam" id="PF20971">
    <property type="entry name" value="MASE12"/>
    <property type="match status" value="1"/>
</dbReference>
<proteinExistence type="predicted"/>
<dbReference type="PROSITE" id="PS51832">
    <property type="entry name" value="HD_GYP"/>
    <property type="match status" value="1"/>
</dbReference>
<feature type="transmembrane region" description="Helical" evidence="1">
    <location>
        <begin position="55"/>
        <end position="73"/>
    </location>
</feature>
<evidence type="ECO:0000256" key="1">
    <source>
        <dbReference type="SAM" id="Phobius"/>
    </source>
</evidence>
<feature type="domain" description="HD" evidence="2">
    <location>
        <begin position="209"/>
        <end position="332"/>
    </location>
</feature>
<dbReference type="PANTHER" id="PTHR43155">
    <property type="entry name" value="CYCLIC DI-GMP PHOSPHODIESTERASE PA4108-RELATED"/>
    <property type="match status" value="1"/>
</dbReference>
<dbReference type="AlphaFoldDB" id="A0A0A8X6B3"/>
<reference evidence="4 5" key="1">
    <citation type="submission" date="2013-06" db="EMBL/GenBank/DDBJ databases">
        <title>Whole genome shotgun sequence of Bacillus selenatarsenatis SF-1.</title>
        <authorList>
            <person name="Kuroda M."/>
            <person name="Sei K."/>
            <person name="Yamashita M."/>
            <person name="Ike M."/>
        </authorList>
    </citation>
    <scope>NUCLEOTIDE SEQUENCE [LARGE SCALE GENOMIC DNA]</scope>
    <source>
        <strain evidence="4 5">SF-1</strain>
    </source>
</reference>
<evidence type="ECO:0000313" key="4">
    <source>
        <dbReference type="EMBL" id="GAM15433.1"/>
    </source>
</evidence>
<gene>
    <name evidence="4" type="ORF">SAMD00020551_3590</name>
</gene>
<dbReference type="Proteomes" id="UP000031014">
    <property type="component" value="Unassembled WGS sequence"/>
</dbReference>
<dbReference type="InterPro" id="IPR003607">
    <property type="entry name" value="HD/PDEase_dom"/>
</dbReference>
<dbReference type="SUPFAM" id="SSF109604">
    <property type="entry name" value="HD-domain/PDEase-like"/>
    <property type="match status" value="1"/>
</dbReference>
<dbReference type="STRING" id="1321606.SAMD00020551_3590"/>